<dbReference type="AlphaFoldDB" id="A0A7D9DYC0"/>
<protein>
    <submittedName>
        <fullName evidence="1">Uncharacterized protein</fullName>
    </submittedName>
</protein>
<dbReference type="Proteomes" id="UP001152795">
    <property type="component" value="Unassembled WGS sequence"/>
</dbReference>
<evidence type="ECO:0000313" key="1">
    <source>
        <dbReference type="EMBL" id="CAB3997091.1"/>
    </source>
</evidence>
<dbReference type="CDD" id="cd01650">
    <property type="entry name" value="RT_nLTR_like"/>
    <property type="match status" value="1"/>
</dbReference>
<dbReference type="SUPFAM" id="SSF56672">
    <property type="entry name" value="DNA/RNA polymerases"/>
    <property type="match status" value="1"/>
</dbReference>
<proteinExistence type="predicted"/>
<comment type="caution">
    <text evidence="1">The sequence shown here is derived from an EMBL/GenBank/DDBJ whole genome shotgun (WGS) entry which is preliminary data.</text>
</comment>
<reference evidence="1" key="1">
    <citation type="submission" date="2020-04" db="EMBL/GenBank/DDBJ databases">
        <authorList>
            <person name="Alioto T."/>
            <person name="Alioto T."/>
            <person name="Gomez Garrido J."/>
        </authorList>
    </citation>
    <scope>NUCLEOTIDE SEQUENCE</scope>
    <source>
        <strain evidence="1">A484AB</strain>
    </source>
</reference>
<evidence type="ECO:0000313" key="2">
    <source>
        <dbReference type="Proteomes" id="UP001152795"/>
    </source>
</evidence>
<dbReference type="EMBL" id="CACRXK020003021">
    <property type="protein sequence ID" value="CAB3997091.1"/>
    <property type="molecule type" value="Genomic_DNA"/>
</dbReference>
<keyword evidence="2" id="KW-1185">Reference proteome</keyword>
<gene>
    <name evidence="1" type="ORF">PACLA_8A041111</name>
</gene>
<dbReference type="InterPro" id="IPR000477">
    <property type="entry name" value="RT_dom"/>
</dbReference>
<name>A0A7D9DYC0_PARCT</name>
<accession>A0A7D9DYC0</accession>
<dbReference type="PROSITE" id="PS50878">
    <property type="entry name" value="RT_POL"/>
    <property type="match status" value="1"/>
</dbReference>
<dbReference type="OrthoDB" id="5985125at2759"/>
<organism evidence="1 2">
    <name type="scientific">Paramuricea clavata</name>
    <name type="common">Red gorgonian</name>
    <name type="synonym">Violescent sea-whip</name>
    <dbReference type="NCBI Taxonomy" id="317549"/>
    <lineage>
        <taxon>Eukaryota</taxon>
        <taxon>Metazoa</taxon>
        <taxon>Cnidaria</taxon>
        <taxon>Anthozoa</taxon>
        <taxon>Octocorallia</taxon>
        <taxon>Malacalcyonacea</taxon>
        <taxon>Plexauridae</taxon>
        <taxon>Paramuricea</taxon>
    </lineage>
</organism>
<dbReference type="Pfam" id="PF00078">
    <property type="entry name" value="RVT_1"/>
    <property type="match status" value="1"/>
</dbReference>
<sequence>MKDNKSPGYDEINAKIIKTVATDISQPLTHIFNFSFATGFIPEQLKLALVTPIFKAGDKQIFENYRPISVLTCFSKLLEKLMYKRLISFIEKNKILTENQYGFRCNKSTEIAIVNLVSKITKAIDEGKYTIGIFLDLSKAFDTVDHDILLKKMEHYGVRGLAFNVVQKLFNEYCEIQRGKF</sequence>
<dbReference type="InterPro" id="IPR043502">
    <property type="entry name" value="DNA/RNA_pol_sf"/>
</dbReference>
<dbReference type="PANTHER" id="PTHR19446">
    <property type="entry name" value="REVERSE TRANSCRIPTASES"/>
    <property type="match status" value="1"/>
</dbReference>